<sequence length="80" mass="9005">MVCLREKGRCHQLLDRRLPILWNQLKQLKELLEHWKQRSDSVRASSASGPPSSSWPLPGYIRRAEPAVVNDMAGLALDAG</sequence>
<proteinExistence type="predicted"/>
<keyword evidence="2" id="KW-1185">Reference proteome</keyword>
<feature type="non-terminal residue" evidence="1">
    <location>
        <position position="80"/>
    </location>
</feature>
<evidence type="ECO:0000313" key="2">
    <source>
        <dbReference type="Proteomes" id="UP001190700"/>
    </source>
</evidence>
<dbReference type="EMBL" id="LGRX02030393">
    <property type="protein sequence ID" value="KAK3245697.1"/>
    <property type="molecule type" value="Genomic_DNA"/>
</dbReference>
<evidence type="ECO:0000313" key="1">
    <source>
        <dbReference type="EMBL" id="KAK3245697.1"/>
    </source>
</evidence>
<dbReference type="AlphaFoldDB" id="A0AAE0C1P4"/>
<gene>
    <name evidence="1" type="ORF">CYMTET_44751</name>
</gene>
<reference evidence="1 2" key="1">
    <citation type="journal article" date="2015" name="Genome Biol. Evol.">
        <title>Comparative Genomics of a Bacterivorous Green Alga Reveals Evolutionary Causalities and Consequences of Phago-Mixotrophic Mode of Nutrition.</title>
        <authorList>
            <person name="Burns J.A."/>
            <person name="Paasch A."/>
            <person name="Narechania A."/>
            <person name="Kim E."/>
        </authorList>
    </citation>
    <scope>NUCLEOTIDE SEQUENCE [LARGE SCALE GENOMIC DNA]</scope>
    <source>
        <strain evidence="1 2">PLY_AMNH</strain>
    </source>
</reference>
<dbReference type="Proteomes" id="UP001190700">
    <property type="component" value="Unassembled WGS sequence"/>
</dbReference>
<protein>
    <submittedName>
        <fullName evidence="1">Uncharacterized protein</fullName>
    </submittedName>
</protein>
<organism evidence="1 2">
    <name type="scientific">Cymbomonas tetramitiformis</name>
    <dbReference type="NCBI Taxonomy" id="36881"/>
    <lineage>
        <taxon>Eukaryota</taxon>
        <taxon>Viridiplantae</taxon>
        <taxon>Chlorophyta</taxon>
        <taxon>Pyramimonadophyceae</taxon>
        <taxon>Pyramimonadales</taxon>
        <taxon>Pyramimonadaceae</taxon>
        <taxon>Cymbomonas</taxon>
    </lineage>
</organism>
<name>A0AAE0C1P4_9CHLO</name>
<comment type="caution">
    <text evidence="1">The sequence shown here is derived from an EMBL/GenBank/DDBJ whole genome shotgun (WGS) entry which is preliminary data.</text>
</comment>
<accession>A0AAE0C1P4</accession>